<dbReference type="GO" id="GO:0005874">
    <property type="term" value="C:microtubule"/>
    <property type="evidence" value="ECO:0007669"/>
    <property type="project" value="TreeGrafter"/>
</dbReference>
<feature type="compositionally biased region" description="Basic and acidic residues" evidence="1">
    <location>
        <begin position="1"/>
        <end position="10"/>
    </location>
</feature>
<feature type="non-terminal residue" evidence="2">
    <location>
        <position position="1"/>
    </location>
</feature>
<evidence type="ECO:0000313" key="2">
    <source>
        <dbReference type="EMBL" id="MCI06623.1"/>
    </source>
</evidence>
<comment type="caution">
    <text evidence="2">The sequence shown here is derived from an EMBL/GenBank/DDBJ whole genome shotgun (WGS) entry which is preliminary data.</text>
</comment>
<dbReference type="PANTHER" id="PTHR47971:SF9">
    <property type="entry name" value="KINESIN-LIKE PROTEIN KIN-13B"/>
    <property type="match status" value="1"/>
</dbReference>
<protein>
    <submittedName>
        <fullName evidence="2">Kinesin-related protein 6-like</fullName>
    </submittedName>
</protein>
<dbReference type="GO" id="GO:0007019">
    <property type="term" value="P:microtubule depolymerization"/>
    <property type="evidence" value="ECO:0007669"/>
    <property type="project" value="TreeGrafter"/>
</dbReference>
<dbReference type="PANTHER" id="PTHR47971">
    <property type="entry name" value="KINESIN-RELATED PROTEIN 6"/>
    <property type="match status" value="1"/>
</dbReference>
<organism evidence="2 3">
    <name type="scientific">Trifolium medium</name>
    <dbReference type="NCBI Taxonomy" id="97028"/>
    <lineage>
        <taxon>Eukaryota</taxon>
        <taxon>Viridiplantae</taxon>
        <taxon>Streptophyta</taxon>
        <taxon>Embryophyta</taxon>
        <taxon>Tracheophyta</taxon>
        <taxon>Spermatophyta</taxon>
        <taxon>Magnoliopsida</taxon>
        <taxon>eudicotyledons</taxon>
        <taxon>Gunneridae</taxon>
        <taxon>Pentapetalae</taxon>
        <taxon>rosids</taxon>
        <taxon>fabids</taxon>
        <taxon>Fabales</taxon>
        <taxon>Fabaceae</taxon>
        <taxon>Papilionoideae</taxon>
        <taxon>50 kb inversion clade</taxon>
        <taxon>NPAAA clade</taxon>
        <taxon>Hologalegina</taxon>
        <taxon>IRL clade</taxon>
        <taxon>Trifolieae</taxon>
        <taxon>Trifolium</taxon>
    </lineage>
</organism>
<dbReference type="InterPro" id="IPR027640">
    <property type="entry name" value="Kinesin-like_fam"/>
</dbReference>
<evidence type="ECO:0000256" key="1">
    <source>
        <dbReference type="SAM" id="MobiDB-lite"/>
    </source>
</evidence>
<dbReference type="Proteomes" id="UP000265520">
    <property type="component" value="Unassembled WGS sequence"/>
</dbReference>
<feature type="region of interest" description="Disordered" evidence="1">
    <location>
        <begin position="1"/>
        <end position="33"/>
    </location>
</feature>
<dbReference type="AlphaFoldDB" id="A0A392P3I4"/>
<dbReference type="GO" id="GO:0007018">
    <property type="term" value="P:microtubule-based movement"/>
    <property type="evidence" value="ECO:0007669"/>
    <property type="project" value="InterPro"/>
</dbReference>
<feature type="compositionally biased region" description="Basic and acidic residues" evidence="1">
    <location>
        <begin position="17"/>
        <end position="26"/>
    </location>
</feature>
<accession>A0A392P3I4</accession>
<name>A0A392P3I4_9FABA</name>
<dbReference type="GO" id="GO:0003777">
    <property type="term" value="F:microtubule motor activity"/>
    <property type="evidence" value="ECO:0007669"/>
    <property type="project" value="InterPro"/>
</dbReference>
<sequence length="115" mass="13190">SYAMTDDKLKKPSGLVKWKDLPKPEPKPTNSEDDLSALLQEEEDLVNAHRTQVEETMNIVREEMNLLVEADQPGNQLDDYVTRLNTILSQKAAGILQLQNRLAHFQKRLKEHNVL</sequence>
<reference evidence="2 3" key="1">
    <citation type="journal article" date="2018" name="Front. Plant Sci.">
        <title>Red Clover (Trifolium pratense) and Zigzag Clover (T. medium) - A Picture of Genomic Similarities and Differences.</title>
        <authorList>
            <person name="Dluhosova J."/>
            <person name="Istvanek J."/>
            <person name="Nedelnik J."/>
            <person name="Repkova J."/>
        </authorList>
    </citation>
    <scope>NUCLEOTIDE SEQUENCE [LARGE SCALE GENOMIC DNA]</scope>
    <source>
        <strain evidence="3">cv. 10/8</strain>
        <tissue evidence="2">Leaf</tissue>
    </source>
</reference>
<dbReference type="EMBL" id="LXQA010062472">
    <property type="protein sequence ID" value="MCI06623.1"/>
    <property type="molecule type" value="Genomic_DNA"/>
</dbReference>
<evidence type="ECO:0000313" key="3">
    <source>
        <dbReference type="Proteomes" id="UP000265520"/>
    </source>
</evidence>
<keyword evidence="3" id="KW-1185">Reference proteome</keyword>
<feature type="non-terminal residue" evidence="2">
    <location>
        <position position="115"/>
    </location>
</feature>
<proteinExistence type="predicted"/>